<keyword evidence="1" id="KW-0433">Leucine-rich repeat</keyword>
<dbReference type="AlphaFoldDB" id="A0A8T3E1F3"/>
<evidence type="ECO:0000256" key="4">
    <source>
        <dbReference type="SAM" id="Phobius"/>
    </source>
</evidence>
<dbReference type="SMART" id="SM00369">
    <property type="entry name" value="LRR_TYP"/>
    <property type="match status" value="12"/>
</dbReference>
<dbReference type="Gene3D" id="3.80.10.10">
    <property type="entry name" value="Ribonuclease Inhibitor"/>
    <property type="match status" value="4"/>
</dbReference>
<dbReference type="SUPFAM" id="SSF52058">
    <property type="entry name" value="L domain-like"/>
    <property type="match status" value="3"/>
</dbReference>
<keyword evidence="4" id="KW-0472">Membrane</keyword>
<keyword evidence="2" id="KW-0732">Signal</keyword>
<keyword evidence="4" id="KW-1133">Transmembrane helix</keyword>
<proteinExistence type="predicted"/>
<dbReference type="PROSITE" id="PS51450">
    <property type="entry name" value="LRR"/>
    <property type="match status" value="5"/>
</dbReference>
<evidence type="ECO:0000256" key="2">
    <source>
        <dbReference type="ARBA" id="ARBA00022729"/>
    </source>
</evidence>
<keyword evidence="6" id="KW-1185">Reference proteome</keyword>
<dbReference type="SMART" id="SM00365">
    <property type="entry name" value="LRR_SD22"/>
    <property type="match status" value="5"/>
</dbReference>
<dbReference type="Pfam" id="PF13855">
    <property type="entry name" value="LRR_8"/>
    <property type="match status" value="4"/>
</dbReference>
<name>A0A8T3E1F3_9TELE</name>
<dbReference type="OrthoDB" id="8195690at2759"/>
<evidence type="ECO:0000313" key="5">
    <source>
        <dbReference type="EMBL" id="KAI1903201.1"/>
    </source>
</evidence>
<dbReference type="GO" id="GO:0031012">
    <property type="term" value="C:extracellular matrix"/>
    <property type="evidence" value="ECO:0007669"/>
    <property type="project" value="TreeGrafter"/>
</dbReference>
<feature type="transmembrane region" description="Helical" evidence="4">
    <location>
        <begin position="646"/>
        <end position="667"/>
    </location>
</feature>
<keyword evidence="4" id="KW-0812">Transmembrane</keyword>
<gene>
    <name evidence="5" type="ORF">AGOR_G00024790</name>
</gene>
<dbReference type="PANTHER" id="PTHR24373:SF388">
    <property type="entry name" value="NEGATIVE REGULATOR OF REACTIVE OXYGEN SPECIES"/>
    <property type="match status" value="1"/>
</dbReference>
<dbReference type="PANTHER" id="PTHR24373">
    <property type="entry name" value="SLIT RELATED LEUCINE-RICH REPEAT NEURONAL PROTEIN"/>
    <property type="match status" value="1"/>
</dbReference>
<dbReference type="EMBL" id="JAERUA010000002">
    <property type="protein sequence ID" value="KAI1903201.1"/>
    <property type="molecule type" value="Genomic_DNA"/>
</dbReference>
<sequence>MLFSEESNTHKSTMGAYLWFFLAFMNEATATFRPRQLSPCHVDQMNVYCNGMNLRTIPAELPPDMHMLDLSQNHLQNLTQELLAFYTSVHHLNLHSNKIQFIQPGLFRDMKNLQELDLSKNYLDVYAASKTKVGSLSTVKRLSLSGNGLYTGMSDYFLHDAPSLVSLSLDGNSITKIGEGTFSGSLALKKIDLHNNVILEIEEGAFESLADLSELDLSMNSISCITNFNLAQLKLLNLSKNSLESFQTVDSDLEYELLRLDLRENKIHYFPILPRRNKLIYLDLSRNRIRSVNTTSLMEELEYIHDDRFTLHALSVSKNAHSNLPRLQYLDMSYNQIRRISVSFFKGLEALEMLNLSNNCLEAFSVDHNGPLNSLKSLDLSFNILQNLTFEENTLCSLEELHLKGNILDHLDPAIFRRLPRIRDLHLQQNFLHLCGSHHRPPQKGHRSQAGDCIFFSSIPSLRRLYLSENGLKSVPQGAFHGTSLQVLDLSGNPGLDIHKNAFSSLELSLTHLSLRNNDLSVLSTDLSLLSSLKDVDLSMNRLTTLPLWNKESSIESLNLQNNSLVTLEYSTVLALEKTLKTLYLCSNPLSCCGNLQFLHMVRSSSLDIPDIASATCHYVQNSERKEVSIESVEQGLCETLDKKSLGIIIIIIIVTAMVLIPVLVLLSKMCHPRRHRLRGSFKA</sequence>
<accession>A0A8T3E1F3</accession>
<evidence type="ECO:0000256" key="1">
    <source>
        <dbReference type="ARBA" id="ARBA00022614"/>
    </source>
</evidence>
<evidence type="ECO:0000313" key="6">
    <source>
        <dbReference type="Proteomes" id="UP000829720"/>
    </source>
</evidence>
<reference evidence="5" key="1">
    <citation type="submission" date="2021-01" db="EMBL/GenBank/DDBJ databases">
        <authorList>
            <person name="Zahm M."/>
            <person name="Roques C."/>
            <person name="Cabau C."/>
            <person name="Klopp C."/>
            <person name="Donnadieu C."/>
            <person name="Jouanno E."/>
            <person name="Lampietro C."/>
            <person name="Louis A."/>
            <person name="Herpin A."/>
            <person name="Echchiki A."/>
            <person name="Berthelot C."/>
            <person name="Parey E."/>
            <person name="Roest-Crollius H."/>
            <person name="Braasch I."/>
            <person name="Postlethwait J."/>
            <person name="Bobe J."/>
            <person name="Montfort J."/>
            <person name="Bouchez O."/>
            <person name="Begum T."/>
            <person name="Mejri S."/>
            <person name="Adams A."/>
            <person name="Chen W.-J."/>
            <person name="Guiguen Y."/>
        </authorList>
    </citation>
    <scope>NUCLEOTIDE SEQUENCE</scope>
    <source>
        <tissue evidence="5">Blood</tissue>
    </source>
</reference>
<evidence type="ECO:0008006" key="7">
    <source>
        <dbReference type="Google" id="ProtNLM"/>
    </source>
</evidence>
<comment type="caution">
    <text evidence="5">The sequence shown here is derived from an EMBL/GenBank/DDBJ whole genome shotgun (WGS) entry which is preliminary data.</text>
</comment>
<dbReference type="InterPro" id="IPR001611">
    <property type="entry name" value="Leu-rich_rpt"/>
</dbReference>
<keyword evidence="3" id="KW-0677">Repeat</keyword>
<dbReference type="InterPro" id="IPR032675">
    <property type="entry name" value="LRR_dom_sf"/>
</dbReference>
<dbReference type="InterPro" id="IPR003591">
    <property type="entry name" value="Leu-rich_rpt_typical-subtyp"/>
</dbReference>
<dbReference type="GO" id="GO:0005615">
    <property type="term" value="C:extracellular space"/>
    <property type="evidence" value="ECO:0007669"/>
    <property type="project" value="TreeGrafter"/>
</dbReference>
<evidence type="ECO:0000256" key="3">
    <source>
        <dbReference type="ARBA" id="ARBA00022737"/>
    </source>
</evidence>
<organism evidence="5 6">
    <name type="scientific">Albula goreensis</name>
    <dbReference type="NCBI Taxonomy" id="1534307"/>
    <lineage>
        <taxon>Eukaryota</taxon>
        <taxon>Metazoa</taxon>
        <taxon>Chordata</taxon>
        <taxon>Craniata</taxon>
        <taxon>Vertebrata</taxon>
        <taxon>Euteleostomi</taxon>
        <taxon>Actinopterygii</taxon>
        <taxon>Neopterygii</taxon>
        <taxon>Teleostei</taxon>
        <taxon>Albuliformes</taxon>
        <taxon>Albulidae</taxon>
        <taxon>Albula</taxon>
    </lineage>
</organism>
<protein>
    <recommendedName>
        <fullName evidence="7">Leucine-rich repeat-containing protein 32-like</fullName>
    </recommendedName>
</protein>
<dbReference type="Proteomes" id="UP000829720">
    <property type="component" value="Unassembled WGS sequence"/>
</dbReference>
<dbReference type="InterPro" id="IPR050328">
    <property type="entry name" value="Dev_Immune_Receptor"/>
</dbReference>